<sequence>MTAAAPGDDASGVPPSGAGRAHPHDHSAPEGHTHHGQQKHSHTARTVHAAHVPDHHHDHDDAPLGPIEDNPIWQQDNVLLHSVGMDIGSSGTQVVFSRLHLRRIGEQLTSRYVVVRRENLYRSPVALTPYAGAERIDAEALGTIIDRAYGTAGLAPEEIDTGVVILTGEALRRRNSEAIASILAERGGQLVTATAGHHMEAMLAAYGSGAARTSHDAGSRVLTIDIGGGTTKLALVDHGRIVRTAALHIGGRLLAYDERRRLVRLEPAARTHAAAAGLDLRPGEVLAPHQADRLACAMADTLLAAVTGAPGGADPLWLTEPLGDLGALDAVVFSGGVAEYVYDREPRDFGDLGRPLGRAIRRRVDAGALPVPLLPAGECIRATALGASEYSVQLSGNTGCVTDPDRLLPRRNLQVVRPSHTVGAAEEPVDAGELAASVRRHLAALDADRGDGDIVLALTWRGRPLHGRLIAFARGIRDGLAARTARGLPVYVVLDGDVAMTLGRLLREELGVPVDLLVLDGVTLRDFDYVDLGRIRHPSRTVPVTIKSLVFADEPEPVPAT</sequence>
<dbReference type="OrthoDB" id="1542at2"/>
<dbReference type="AlphaFoldDB" id="A0A1G9VG18"/>
<gene>
    <name evidence="2" type="ORF">SAMN05216259_101260</name>
</gene>
<accession>A0A1G9VG18</accession>
<dbReference type="Proteomes" id="UP000199341">
    <property type="component" value="Unassembled WGS sequence"/>
</dbReference>
<feature type="compositionally biased region" description="Basic and acidic residues" evidence="1">
    <location>
        <begin position="22"/>
        <end position="33"/>
    </location>
</feature>
<dbReference type="EMBL" id="FNIE01000001">
    <property type="protein sequence ID" value="SDM71069.1"/>
    <property type="molecule type" value="Genomic_DNA"/>
</dbReference>
<feature type="compositionally biased region" description="Basic residues" evidence="1">
    <location>
        <begin position="34"/>
        <end position="45"/>
    </location>
</feature>
<dbReference type="InterPro" id="IPR043129">
    <property type="entry name" value="ATPase_NBD"/>
</dbReference>
<dbReference type="RefSeq" id="WP_093782343.1">
    <property type="nucleotide sequence ID" value="NZ_FNIE01000001.1"/>
</dbReference>
<organism evidence="2 3">
    <name type="scientific">Actinacidiphila guanduensis</name>
    <dbReference type="NCBI Taxonomy" id="310781"/>
    <lineage>
        <taxon>Bacteria</taxon>
        <taxon>Bacillati</taxon>
        <taxon>Actinomycetota</taxon>
        <taxon>Actinomycetes</taxon>
        <taxon>Kitasatosporales</taxon>
        <taxon>Streptomycetaceae</taxon>
        <taxon>Actinacidiphila</taxon>
    </lineage>
</organism>
<dbReference type="Gene3D" id="3.30.420.40">
    <property type="match status" value="1"/>
</dbReference>
<evidence type="ECO:0000256" key="1">
    <source>
        <dbReference type="SAM" id="MobiDB-lite"/>
    </source>
</evidence>
<reference evidence="2 3" key="1">
    <citation type="submission" date="2016-10" db="EMBL/GenBank/DDBJ databases">
        <authorList>
            <person name="de Groot N.N."/>
        </authorList>
    </citation>
    <scope>NUCLEOTIDE SEQUENCE [LARGE SCALE GENOMIC DNA]</scope>
    <source>
        <strain evidence="2 3">CGMCC 4.2022</strain>
    </source>
</reference>
<keyword evidence="3" id="KW-1185">Reference proteome</keyword>
<evidence type="ECO:0000313" key="3">
    <source>
        <dbReference type="Proteomes" id="UP000199341"/>
    </source>
</evidence>
<proteinExistence type="predicted"/>
<dbReference type="SUPFAM" id="SSF53067">
    <property type="entry name" value="Actin-like ATPase domain"/>
    <property type="match status" value="1"/>
</dbReference>
<protein>
    <submittedName>
        <fullName evidence="2">Ethanolamine utilization protein EutA</fullName>
    </submittedName>
</protein>
<dbReference type="Gene3D" id="3.30.420.150">
    <property type="entry name" value="Exopolyphosphatase. Domain 2"/>
    <property type="match status" value="1"/>
</dbReference>
<evidence type="ECO:0000313" key="2">
    <source>
        <dbReference type="EMBL" id="SDM71069.1"/>
    </source>
</evidence>
<feature type="region of interest" description="Disordered" evidence="1">
    <location>
        <begin position="1"/>
        <end position="47"/>
    </location>
</feature>
<dbReference type="Pfam" id="PF06277">
    <property type="entry name" value="EutA"/>
    <property type="match status" value="1"/>
</dbReference>
<name>A0A1G9VG18_9ACTN</name>
<dbReference type="InterPro" id="IPR009377">
    <property type="entry name" value="EutA"/>
</dbReference>
<dbReference type="STRING" id="310781.SAMN05216259_101260"/>